<proteinExistence type="predicted"/>
<dbReference type="Pfam" id="PF01548">
    <property type="entry name" value="DEDD_Tnp_IS110"/>
    <property type="match status" value="1"/>
</dbReference>
<gene>
    <name evidence="3" type="ORF">PAMC26577_38610</name>
</gene>
<dbReference type="InterPro" id="IPR002525">
    <property type="entry name" value="Transp_IS110-like_N"/>
</dbReference>
<evidence type="ECO:0000313" key="3">
    <source>
        <dbReference type="EMBL" id="OTP65964.1"/>
    </source>
</evidence>
<comment type="caution">
    <text evidence="3">The sequence shown here is derived from an EMBL/GenBank/DDBJ whole genome shotgun (WGS) entry which is preliminary data.</text>
</comment>
<dbReference type="PANTHER" id="PTHR33055">
    <property type="entry name" value="TRANSPOSASE FOR INSERTION SEQUENCE ELEMENT IS1111A"/>
    <property type="match status" value="1"/>
</dbReference>
<dbReference type="GO" id="GO:0003677">
    <property type="term" value="F:DNA binding"/>
    <property type="evidence" value="ECO:0007669"/>
    <property type="project" value="InterPro"/>
</dbReference>
<dbReference type="RefSeq" id="WP_062174205.1">
    <property type="nucleotide sequence ID" value="NZ_NBTZ01000170.1"/>
</dbReference>
<organism evidence="3 4">
    <name type="scientific">Caballeronia sordidicola</name>
    <name type="common">Burkholderia sordidicola</name>
    <dbReference type="NCBI Taxonomy" id="196367"/>
    <lineage>
        <taxon>Bacteria</taxon>
        <taxon>Pseudomonadati</taxon>
        <taxon>Pseudomonadota</taxon>
        <taxon>Betaproteobacteria</taxon>
        <taxon>Burkholderiales</taxon>
        <taxon>Burkholderiaceae</taxon>
        <taxon>Caballeronia</taxon>
    </lineage>
</organism>
<protein>
    <submittedName>
        <fullName evidence="3">Mobile element protein</fullName>
    </submittedName>
</protein>
<dbReference type="InterPro" id="IPR003346">
    <property type="entry name" value="Transposase_20"/>
</dbReference>
<dbReference type="NCBIfam" id="NF033542">
    <property type="entry name" value="transpos_IS110"/>
    <property type="match status" value="1"/>
</dbReference>
<reference evidence="3 4" key="1">
    <citation type="submission" date="2017-03" db="EMBL/GenBank/DDBJ databases">
        <title>Genome analysis of strain PAMC 26577.</title>
        <authorList>
            <person name="Oh H.-M."/>
            <person name="Yang J.-A."/>
        </authorList>
    </citation>
    <scope>NUCLEOTIDE SEQUENCE [LARGE SCALE GENOMIC DNA]</scope>
    <source>
        <strain evidence="3 4">PAMC 26577</strain>
    </source>
</reference>
<name>A0A242M444_CABSO</name>
<evidence type="ECO:0000259" key="2">
    <source>
        <dbReference type="Pfam" id="PF02371"/>
    </source>
</evidence>
<sequence>MPTLTIGLDIAKNVFQIHGVDRHGKVVIQRKLRRSDVLKFFAKLESGLIGIEACHGSHFWARELTALGHTVRLLPTQYVKPFLIGGKNDANDAAAICAAVTRAGIHFVAIKSAEQQSLQSVHRMRQRLVLERTAKSNQIRSMFAEEGVIFPIGLPQLKKGVVALVNDFDSGITTLLRRLGSMYLEQLKALQQWLDELATEIAEIFKSNEACQRLATVPGIGPVIATALVSSVGDPSQFRNGRQFAAWLGLTPMQRSSGGKTRLGGITKRGDTYLRTLLVQGARAVMHFVSRRNDSHSQWIKSVMQRRHVSIAAIALANKTARIAWAILTGNGCFRAA</sequence>
<dbReference type="PANTHER" id="PTHR33055:SF3">
    <property type="entry name" value="PUTATIVE TRANSPOSASE FOR IS117-RELATED"/>
    <property type="match status" value="1"/>
</dbReference>
<dbReference type="Pfam" id="PF02371">
    <property type="entry name" value="Transposase_20"/>
    <property type="match status" value="1"/>
</dbReference>
<accession>A0A242M444</accession>
<dbReference type="InterPro" id="IPR047650">
    <property type="entry name" value="Transpos_IS110"/>
</dbReference>
<dbReference type="AlphaFoldDB" id="A0A242M444"/>
<evidence type="ECO:0000313" key="4">
    <source>
        <dbReference type="Proteomes" id="UP000195221"/>
    </source>
</evidence>
<dbReference type="Proteomes" id="UP000195221">
    <property type="component" value="Unassembled WGS sequence"/>
</dbReference>
<dbReference type="EMBL" id="NBTZ01000170">
    <property type="protein sequence ID" value="OTP65964.1"/>
    <property type="molecule type" value="Genomic_DNA"/>
</dbReference>
<dbReference type="GO" id="GO:0004803">
    <property type="term" value="F:transposase activity"/>
    <property type="evidence" value="ECO:0007669"/>
    <property type="project" value="InterPro"/>
</dbReference>
<evidence type="ECO:0000259" key="1">
    <source>
        <dbReference type="Pfam" id="PF01548"/>
    </source>
</evidence>
<feature type="domain" description="Transposase IS110-like N-terminal" evidence="1">
    <location>
        <begin position="6"/>
        <end position="143"/>
    </location>
</feature>
<feature type="domain" description="Transposase IS116/IS110/IS902 C-terminal" evidence="2">
    <location>
        <begin position="211"/>
        <end position="289"/>
    </location>
</feature>
<dbReference type="GO" id="GO:0006313">
    <property type="term" value="P:DNA transposition"/>
    <property type="evidence" value="ECO:0007669"/>
    <property type="project" value="InterPro"/>
</dbReference>